<gene>
    <name evidence="2" type="ORF">LIQ08_19790</name>
</gene>
<evidence type="ECO:0000313" key="3">
    <source>
        <dbReference type="Proteomes" id="UP001297370"/>
    </source>
</evidence>
<comment type="caution">
    <text evidence="2">The sequence shown here is derived from an EMBL/GenBank/DDBJ whole genome shotgun (WGS) entry which is preliminary data.</text>
</comment>
<dbReference type="RefSeq" id="WP_226982368.1">
    <property type="nucleotide sequence ID" value="NZ_JAJBOM010000236.1"/>
</dbReference>
<evidence type="ECO:0000313" key="2">
    <source>
        <dbReference type="EMBL" id="MCB5621343.1"/>
    </source>
</evidence>
<dbReference type="InterPro" id="IPR007419">
    <property type="entry name" value="BFD-like_2Fe2S-bd_dom"/>
</dbReference>
<dbReference type="InterPro" id="IPR041854">
    <property type="entry name" value="BFD-like_2Fe2S-bd_dom_sf"/>
</dbReference>
<dbReference type="InterPro" id="IPR052745">
    <property type="entry name" value="G3P_Oxidase/Oxidoreductase"/>
</dbReference>
<dbReference type="AlphaFoldDB" id="A0AAJ1BA15"/>
<feature type="domain" description="BFD-like [2Fe-2S]-binding" evidence="1">
    <location>
        <begin position="19"/>
        <end position="66"/>
    </location>
</feature>
<dbReference type="Gene3D" id="1.10.10.1100">
    <property type="entry name" value="BFD-like [2Fe-2S]-binding domain"/>
    <property type="match status" value="1"/>
</dbReference>
<accession>A0AAJ1BA15</accession>
<dbReference type="Pfam" id="PF04324">
    <property type="entry name" value="Fer2_BFD"/>
    <property type="match status" value="1"/>
</dbReference>
<dbReference type="CDD" id="cd19946">
    <property type="entry name" value="GlpA-like_Fer2_BFD-like"/>
    <property type="match status" value="1"/>
</dbReference>
<proteinExistence type="predicted"/>
<reference evidence="2" key="1">
    <citation type="submission" date="2021-10" db="EMBL/GenBank/DDBJ databases">
        <title>Collection of gut derived symbiotic bacterial strains cultured from healthy donors.</title>
        <authorList>
            <person name="Lin H."/>
            <person name="Littmann E."/>
            <person name="Claire K."/>
            <person name="Pamer E."/>
        </authorList>
    </citation>
    <scope>NUCLEOTIDE SEQUENCE</scope>
    <source>
        <strain evidence="2">MSK.23.18</strain>
    </source>
</reference>
<name>A0AAJ1BA15_MEDGN</name>
<organism evidence="2 3">
    <name type="scientific">Mediterraneibacter gnavus</name>
    <name type="common">Ruminococcus gnavus</name>
    <dbReference type="NCBI Taxonomy" id="33038"/>
    <lineage>
        <taxon>Bacteria</taxon>
        <taxon>Bacillati</taxon>
        <taxon>Bacillota</taxon>
        <taxon>Clostridia</taxon>
        <taxon>Lachnospirales</taxon>
        <taxon>Lachnospiraceae</taxon>
        <taxon>Mediterraneibacter</taxon>
    </lineage>
</organism>
<evidence type="ECO:0000259" key="1">
    <source>
        <dbReference type="Pfam" id="PF04324"/>
    </source>
</evidence>
<dbReference type="Proteomes" id="UP001297370">
    <property type="component" value="Unassembled WGS sequence"/>
</dbReference>
<dbReference type="EMBL" id="JAJBOM010000236">
    <property type="protein sequence ID" value="MCB5621343.1"/>
    <property type="molecule type" value="Genomic_DNA"/>
</dbReference>
<feature type="non-terminal residue" evidence="2">
    <location>
        <position position="68"/>
    </location>
</feature>
<dbReference type="PANTHER" id="PTHR42720">
    <property type="entry name" value="GLYCEROL-3-PHOSPHATE DEHYDROGENASE"/>
    <property type="match status" value="1"/>
</dbReference>
<dbReference type="PANTHER" id="PTHR42720:SF1">
    <property type="entry name" value="GLYCEROL 3-PHOSPHATE OXIDASE"/>
    <property type="match status" value="1"/>
</dbReference>
<sequence>MPLEKRNQLIAKNPLYGQIVCFCENVSAGEIIEAINRPLSPTTIDGLKRRIRVGMGKCQSGFCLNKSM</sequence>
<protein>
    <submittedName>
        <fullName evidence="2">(2Fe-2S)-binding protein</fullName>
    </submittedName>
</protein>